<dbReference type="GO" id="GO:0006820">
    <property type="term" value="P:monoatomic anion transport"/>
    <property type="evidence" value="ECO:0007669"/>
    <property type="project" value="InterPro"/>
</dbReference>
<feature type="non-terminal residue" evidence="3">
    <location>
        <position position="1"/>
    </location>
</feature>
<dbReference type="AlphaFoldDB" id="A0A0B6YDA6"/>
<evidence type="ECO:0000313" key="3">
    <source>
        <dbReference type="EMBL" id="CEK54262.1"/>
    </source>
</evidence>
<name>A0A0B6YDA6_9EUPU</name>
<feature type="domain" description="Bicarbonate transporter-like transmembrane" evidence="2">
    <location>
        <begin position="2"/>
        <end position="89"/>
    </location>
</feature>
<organism evidence="3">
    <name type="scientific">Arion vulgaris</name>
    <dbReference type="NCBI Taxonomy" id="1028688"/>
    <lineage>
        <taxon>Eukaryota</taxon>
        <taxon>Metazoa</taxon>
        <taxon>Spiralia</taxon>
        <taxon>Lophotrochozoa</taxon>
        <taxon>Mollusca</taxon>
        <taxon>Gastropoda</taxon>
        <taxon>Heterobranchia</taxon>
        <taxon>Euthyneura</taxon>
        <taxon>Panpulmonata</taxon>
        <taxon>Eupulmonata</taxon>
        <taxon>Stylommatophora</taxon>
        <taxon>Helicina</taxon>
        <taxon>Arionoidea</taxon>
        <taxon>Arionidae</taxon>
        <taxon>Arion</taxon>
    </lineage>
</organism>
<proteinExistence type="predicted"/>
<dbReference type="InterPro" id="IPR001717">
    <property type="entry name" value="Anion_exchange"/>
</dbReference>
<gene>
    <name evidence="3" type="primary">ORF22365</name>
</gene>
<dbReference type="GO" id="GO:0016020">
    <property type="term" value="C:membrane"/>
    <property type="evidence" value="ECO:0007669"/>
    <property type="project" value="InterPro"/>
</dbReference>
<dbReference type="InterPro" id="IPR011531">
    <property type="entry name" value="HCO3_transpt-like_TM_dom"/>
</dbReference>
<dbReference type="PRINTS" id="PR00165">
    <property type="entry name" value="ANIONEXCHNGR"/>
</dbReference>
<evidence type="ECO:0000259" key="2">
    <source>
        <dbReference type="Pfam" id="PF00955"/>
    </source>
</evidence>
<keyword evidence="1" id="KW-0812">Transmembrane</keyword>
<dbReference type="GO" id="GO:0005452">
    <property type="term" value="F:solute:inorganic anion antiporter activity"/>
    <property type="evidence" value="ECO:0007669"/>
    <property type="project" value="InterPro"/>
</dbReference>
<evidence type="ECO:0000256" key="1">
    <source>
        <dbReference type="SAM" id="Phobius"/>
    </source>
</evidence>
<dbReference type="Pfam" id="PF00955">
    <property type="entry name" value="HCO3_cotransp"/>
    <property type="match status" value="1"/>
</dbReference>
<feature type="non-terminal residue" evidence="3">
    <location>
        <position position="89"/>
    </location>
</feature>
<feature type="transmembrane region" description="Helical" evidence="1">
    <location>
        <begin position="68"/>
        <end position="86"/>
    </location>
</feature>
<protein>
    <recommendedName>
        <fullName evidence="2">Bicarbonate transporter-like transmembrane domain-containing protein</fullName>
    </recommendedName>
</protein>
<sequence length="89" mass="10089">QIFSDHPLMDNYCSLDHQGNNTQFNTSFINGSDSLYLPAENISTQNLYINEHTNNGDSEEPTKNQPNTALLSLILVFGTFLIAYFLRVF</sequence>
<keyword evidence="1" id="KW-0472">Membrane</keyword>
<reference evidence="3" key="1">
    <citation type="submission" date="2014-12" db="EMBL/GenBank/DDBJ databases">
        <title>Insight into the proteome of Arion vulgaris.</title>
        <authorList>
            <person name="Aradska J."/>
            <person name="Bulat T."/>
            <person name="Smidak R."/>
            <person name="Sarate P."/>
            <person name="Gangsoo J."/>
            <person name="Sialana F."/>
            <person name="Bilban M."/>
            <person name="Lubec G."/>
        </authorList>
    </citation>
    <scope>NUCLEOTIDE SEQUENCE</scope>
    <source>
        <tissue evidence="3">Skin</tissue>
    </source>
</reference>
<keyword evidence="1" id="KW-1133">Transmembrane helix</keyword>
<accession>A0A0B6YDA6</accession>
<dbReference type="EMBL" id="HACG01007397">
    <property type="protein sequence ID" value="CEK54262.1"/>
    <property type="molecule type" value="Transcribed_RNA"/>
</dbReference>